<dbReference type="GO" id="GO:0010417">
    <property type="term" value="P:glucuronoxylan biosynthetic process"/>
    <property type="evidence" value="ECO:0007669"/>
    <property type="project" value="TreeGrafter"/>
</dbReference>
<evidence type="ECO:0000256" key="9">
    <source>
        <dbReference type="ARBA" id="ARBA00023136"/>
    </source>
</evidence>
<evidence type="ECO:0000256" key="5">
    <source>
        <dbReference type="ARBA" id="ARBA00022692"/>
    </source>
</evidence>
<evidence type="ECO:0000256" key="1">
    <source>
        <dbReference type="ARBA" id="ARBA00004323"/>
    </source>
</evidence>
<evidence type="ECO:0000256" key="11">
    <source>
        <dbReference type="ARBA" id="ARBA00023316"/>
    </source>
</evidence>
<keyword evidence="3" id="KW-0328">Glycosyltransferase</keyword>
<evidence type="ECO:0000256" key="8">
    <source>
        <dbReference type="ARBA" id="ARBA00023034"/>
    </source>
</evidence>
<evidence type="ECO:0000256" key="4">
    <source>
        <dbReference type="ARBA" id="ARBA00022679"/>
    </source>
</evidence>
<keyword evidence="8 12" id="KW-0333">Golgi apparatus</keyword>
<dbReference type="GO" id="GO:0071555">
    <property type="term" value="P:cell wall organization"/>
    <property type="evidence" value="ECO:0007669"/>
    <property type="project" value="UniProtKB-KW"/>
</dbReference>
<dbReference type="InterPro" id="IPR005027">
    <property type="entry name" value="Glyco_trans_43"/>
</dbReference>
<evidence type="ECO:0000256" key="2">
    <source>
        <dbReference type="ARBA" id="ARBA00007706"/>
    </source>
</evidence>
<name>A0A8J5C3Z6_ZINOF</name>
<dbReference type="Proteomes" id="UP000734854">
    <property type="component" value="Unassembled WGS sequence"/>
</dbReference>
<evidence type="ECO:0000313" key="13">
    <source>
        <dbReference type="EMBL" id="KAG6466362.1"/>
    </source>
</evidence>
<dbReference type="GO" id="GO:0015018">
    <property type="term" value="F:galactosylgalactosylxylosylprotein 3-beta-glucuronosyltransferase activity"/>
    <property type="evidence" value="ECO:0007669"/>
    <property type="project" value="InterPro"/>
</dbReference>
<dbReference type="Gene3D" id="3.90.550.10">
    <property type="entry name" value="Spore Coat Polysaccharide Biosynthesis Protein SpsA, Chain A"/>
    <property type="match status" value="1"/>
</dbReference>
<keyword evidence="5" id="KW-0812">Transmembrane</keyword>
<comment type="similarity">
    <text evidence="2 12">Belongs to the glycosyltransferase 43 family.</text>
</comment>
<keyword evidence="11 12" id="KW-0961">Cell wall biogenesis/degradation</keyword>
<dbReference type="SUPFAM" id="SSF53448">
    <property type="entry name" value="Nucleotide-diphospho-sugar transferases"/>
    <property type="match status" value="1"/>
</dbReference>
<organism evidence="13 14">
    <name type="scientific">Zingiber officinale</name>
    <name type="common">Ginger</name>
    <name type="synonym">Amomum zingiber</name>
    <dbReference type="NCBI Taxonomy" id="94328"/>
    <lineage>
        <taxon>Eukaryota</taxon>
        <taxon>Viridiplantae</taxon>
        <taxon>Streptophyta</taxon>
        <taxon>Embryophyta</taxon>
        <taxon>Tracheophyta</taxon>
        <taxon>Spermatophyta</taxon>
        <taxon>Magnoliopsida</taxon>
        <taxon>Liliopsida</taxon>
        <taxon>Zingiberales</taxon>
        <taxon>Zingiberaceae</taxon>
        <taxon>Zingiber</taxon>
    </lineage>
</organism>
<keyword evidence="7" id="KW-1133">Transmembrane helix</keyword>
<dbReference type="PANTHER" id="PTHR10896">
    <property type="entry name" value="GALACTOSYLGALACTOSYLXYLOSYLPROTEIN 3-BETA-GLUCURONOSYLTRANSFERASE BETA-1,3-GLUCURONYLTRANSFERASE"/>
    <property type="match status" value="1"/>
</dbReference>
<dbReference type="Pfam" id="PF03360">
    <property type="entry name" value="Glyco_transf_43"/>
    <property type="match status" value="1"/>
</dbReference>
<comment type="subcellular location">
    <subcellularLocation>
        <location evidence="1 12">Golgi apparatus membrane</location>
        <topology evidence="1 12">Single-pass type II membrane protein</topology>
    </subcellularLocation>
</comment>
<comment type="function">
    <text evidence="12">Involved in the synthesis of glucuronoxylan hemicellulose in secondary cell walls.</text>
</comment>
<keyword evidence="6 12" id="KW-0735">Signal-anchor</keyword>
<dbReference type="EC" id="2.4.-.-" evidence="12"/>
<reference evidence="13 14" key="1">
    <citation type="submission" date="2020-08" db="EMBL/GenBank/DDBJ databases">
        <title>Plant Genome Project.</title>
        <authorList>
            <person name="Zhang R.-G."/>
        </authorList>
    </citation>
    <scope>NUCLEOTIDE SEQUENCE [LARGE SCALE GENOMIC DNA]</scope>
    <source>
        <tissue evidence="13">Rhizome</tissue>
    </source>
</reference>
<sequence>MYYLLNYNFRVRGAWPVAMVSENRKKVVVDGPICHSSRIEGWILKDLSNDKRLSLSSADVSTKPLKINISGFVFNSSILWDPERWGRPTSLPDTSQILWTAFTVQGMVPLHALVGWMVPTYKIGFNQVFTRSDPGKREQDKGHTCRLLQNHGEKKLGKVIVPDKWKEGASNTTESGGRKINENKLLSKKNRSLCYVWEASTGYKALQAEQCMMIVNANHNLVVIASSIDVEVAECLLMTTRLQWANL</sequence>
<dbReference type="InterPro" id="IPR019367">
    <property type="entry name" value="PDZ-binding_CRIPT"/>
</dbReference>
<gene>
    <name evidence="13" type="ORF">ZIOFF_075853</name>
</gene>
<protein>
    <recommendedName>
        <fullName evidence="12">Glycosyltransferases</fullName>
        <ecNumber evidence="12">2.4.-.-</ecNumber>
    </recommendedName>
</protein>
<dbReference type="PANTHER" id="PTHR10896:SF59">
    <property type="entry name" value="BETA-1,4-XYLOSYLTRANSFERASE IRX9"/>
    <property type="match status" value="1"/>
</dbReference>
<evidence type="ECO:0000256" key="3">
    <source>
        <dbReference type="ARBA" id="ARBA00022676"/>
    </source>
</evidence>
<keyword evidence="10" id="KW-0325">Glycoprotein</keyword>
<dbReference type="AlphaFoldDB" id="A0A8J5C3Z6"/>
<evidence type="ECO:0000256" key="10">
    <source>
        <dbReference type="ARBA" id="ARBA00023180"/>
    </source>
</evidence>
<dbReference type="GO" id="GO:0042285">
    <property type="term" value="F:xylosyltransferase activity"/>
    <property type="evidence" value="ECO:0007669"/>
    <property type="project" value="TreeGrafter"/>
</dbReference>
<evidence type="ECO:0000256" key="12">
    <source>
        <dbReference type="RuleBase" id="RU363127"/>
    </source>
</evidence>
<keyword evidence="4 12" id="KW-0808">Transferase</keyword>
<keyword evidence="14" id="KW-1185">Reference proteome</keyword>
<dbReference type="Pfam" id="PF10235">
    <property type="entry name" value="Cript"/>
    <property type="match status" value="1"/>
</dbReference>
<keyword evidence="9" id="KW-0472">Membrane</keyword>
<evidence type="ECO:0000256" key="7">
    <source>
        <dbReference type="ARBA" id="ARBA00022989"/>
    </source>
</evidence>
<comment type="caution">
    <text evidence="13">The sequence shown here is derived from an EMBL/GenBank/DDBJ whole genome shotgun (WGS) entry which is preliminary data.</text>
</comment>
<dbReference type="InterPro" id="IPR029044">
    <property type="entry name" value="Nucleotide-diphossugar_trans"/>
</dbReference>
<accession>A0A8J5C3Z6</accession>
<evidence type="ECO:0000256" key="6">
    <source>
        <dbReference type="ARBA" id="ARBA00022968"/>
    </source>
</evidence>
<dbReference type="EMBL" id="JACMSC010000179">
    <property type="protein sequence ID" value="KAG6466362.1"/>
    <property type="molecule type" value="Genomic_DNA"/>
</dbReference>
<dbReference type="GO" id="GO:0009834">
    <property type="term" value="P:plant-type secondary cell wall biogenesis"/>
    <property type="evidence" value="ECO:0007669"/>
    <property type="project" value="TreeGrafter"/>
</dbReference>
<evidence type="ECO:0000313" key="14">
    <source>
        <dbReference type="Proteomes" id="UP000734854"/>
    </source>
</evidence>
<dbReference type="GO" id="GO:0000139">
    <property type="term" value="C:Golgi membrane"/>
    <property type="evidence" value="ECO:0007669"/>
    <property type="project" value="UniProtKB-SubCell"/>
</dbReference>
<proteinExistence type="inferred from homology"/>